<evidence type="ECO:0000313" key="4">
    <source>
        <dbReference type="Proteomes" id="UP000316905"/>
    </source>
</evidence>
<evidence type="ECO:0000313" key="3">
    <source>
        <dbReference type="EMBL" id="TWI57593.1"/>
    </source>
</evidence>
<dbReference type="EMBL" id="VLKY01000002">
    <property type="protein sequence ID" value="TWI57593.1"/>
    <property type="molecule type" value="Genomic_DNA"/>
</dbReference>
<keyword evidence="2" id="KW-0732">Signal</keyword>
<organism evidence="3 4">
    <name type="scientific">Pseudomonas duriflava</name>
    <dbReference type="NCBI Taxonomy" id="459528"/>
    <lineage>
        <taxon>Bacteria</taxon>
        <taxon>Pseudomonadati</taxon>
        <taxon>Pseudomonadota</taxon>
        <taxon>Gammaproteobacteria</taxon>
        <taxon>Pseudomonadales</taxon>
        <taxon>Pseudomonadaceae</taxon>
        <taxon>Pseudomonas</taxon>
    </lineage>
</organism>
<sequence length="197" mass="21810">MGVKVALSSALIMLAGATLAAEPAAIQLYRYVDRNGVTVIDRQGVPPEYAGKGYDILSEQGRVIKIVPPAPPAEELHRRAAARLQAQADAKLLRLYSSVADVDRARQRKLSELDGLAAIKRSNLQSLDQQRATLMAQAAEHQRAGRTVPDDLLQRIDALRAEESRLNSELERYAKERQETEASYQADRERLVQLLGK</sequence>
<name>A0A562QLP6_9PSED</name>
<reference evidence="3 4" key="1">
    <citation type="journal article" date="2015" name="Stand. Genomic Sci.">
        <title>Genomic Encyclopedia of Bacterial and Archaeal Type Strains, Phase III: the genomes of soil and plant-associated and newly described type strains.</title>
        <authorList>
            <person name="Whitman W.B."/>
            <person name="Woyke T."/>
            <person name="Klenk H.P."/>
            <person name="Zhou Y."/>
            <person name="Lilburn T.G."/>
            <person name="Beck B.J."/>
            <person name="De Vos P."/>
            <person name="Vandamme P."/>
            <person name="Eisen J.A."/>
            <person name="Garrity G."/>
            <person name="Hugenholtz P."/>
            <person name="Kyrpides N.C."/>
        </authorList>
    </citation>
    <scope>NUCLEOTIDE SEQUENCE [LARGE SCALE GENOMIC DNA]</scope>
    <source>
        <strain evidence="3 4">CGMCC 1.6858</strain>
    </source>
</reference>
<feature type="chain" id="PRO_5022055950" evidence="2">
    <location>
        <begin position="21"/>
        <end position="197"/>
    </location>
</feature>
<feature type="signal peptide" evidence="2">
    <location>
        <begin position="1"/>
        <end position="20"/>
    </location>
</feature>
<evidence type="ECO:0000256" key="1">
    <source>
        <dbReference type="SAM" id="Coils"/>
    </source>
</evidence>
<accession>A0A562QLP6</accession>
<dbReference type="OrthoDB" id="6080407at2"/>
<gene>
    <name evidence="3" type="ORF">IQ22_00810</name>
</gene>
<keyword evidence="4" id="KW-1185">Reference proteome</keyword>
<evidence type="ECO:0000256" key="2">
    <source>
        <dbReference type="SAM" id="SignalP"/>
    </source>
</evidence>
<proteinExistence type="predicted"/>
<dbReference type="RefSeq" id="WP_145138372.1">
    <property type="nucleotide sequence ID" value="NZ_VLKY01000002.1"/>
</dbReference>
<keyword evidence="1" id="KW-0175">Coiled coil</keyword>
<protein>
    <submittedName>
        <fullName evidence="3">Uncharacterized protein DUF4124</fullName>
    </submittedName>
</protein>
<dbReference type="AlphaFoldDB" id="A0A562QLP6"/>
<dbReference type="Proteomes" id="UP000316905">
    <property type="component" value="Unassembled WGS sequence"/>
</dbReference>
<feature type="coiled-coil region" evidence="1">
    <location>
        <begin position="124"/>
        <end position="190"/>
    </location>
</feature>
<comment type="caution">
    <text evidence="3">The sequence shown here is derived from an EMBL/GenBank/DDBJ whole genome shotgun (WGS) entry which is preliminary data.</text>
</comment>